<dbReference type="Proteomes" id="UP000238153">
    <property type="component" value="Unassembled WGS sequence"/>
</dbReference>
<dbReference type="EMBL" id="PGWX01000341">
    <property type="protein sequence ID" value="PPJ73737.1"/>
    <property type="molecule type" value="Genomic_DNA"/>
</dbReference>
<feature type="transmembrane region" description="Helical" evidence="5">
    <location>
        <begin position="36"/>
        <end position="56"/>
    </location>
</feature>
<evidence type="ECO:0000256" key="2">
    <source>
        <dbReference type="ARBA" id="ARBA00022692"/>
    </source>
</evidence>
<comment type="subcellular location">
    <subcellularLocation>
        <location evidence="5">Cell membrane</location>
        <topology evidence="5">Multi-pass membrane protein</topology>
    </subcellularLocation>
</comment>
<evidence type="ECO:0000256" key="4">
    <source>
        <dbReference type="ARBA" id="ARBA00023136"/>
    </source>
</evidence>
<dbReference type="OMA" id="HMHIASW"/>
<keyword evidence="2 5" id="KW-0812">Transmembrane</keyword>
<dbReference type="HAMAP" id="MF_01536">
    <property type="entry name" value="UPF0344"/>
    <property type="match status" value="1"/>
</dbReference>
<evidence type="ECO:0000256" key="3">
    <source>
        <dbReference type="ARBA" id="ARBA00022989"/>
    </source>
</evidence>
<dbReference type="AlphaFoldDB" id="A0A7Z1N466"/>
<evidence type="ECO:0000313" key="6">
    <source>
        <dbReference type="EMBL" id="MDT4286777.1"/>
    </source>
</evidence>
<keyword evidence="4 5" id="KW-0472">Membrane</keyword>
<gene>
    <name evidence="7" type="ORF">CV019_08825</name>
    <name evidence="6" type="ORF">RO950_07055</name>
</gene>
<evidence type="ECO:0000313" key="7">
    <source>
        <dbReference type="EMBL" id="PPJ73737.1"/>
    </source>
</evidence>
<organism evidence="7 8">
    <name type="scientific">Staphylococcus haemolyticus</name>
    <dbReference type="NCBI Taxonomy" id="1283"/>
    <lineage>
        <taxon>Bacteria</taxon>
        <taxon>Bacillati</taxon>
        <taxon>Bacillota</taxon>
        <taxon>Bacilli</taxon>
        <taxon>Bacillales</taxon>
        <taxon>Staphylococcaceae</taxon>
        <taxon>Staphylococcus</taxon>
    </lineage>
</organism>
<keyword evidence="9" id="KW-1185">Reference proteome</keyword>
<feature type="transmembrane region" description="Helical" evidence="5">
    <location>
        <begin position="103"/>
        <end position="123"/>
    </location>
</feature>
<comment type="caution">
    <text evidence="7">The sequence shown here is derived from an EMBL/GenBank/DDBJ whole genome shotgun (WGS) entry which is preliminary data.</text>
</comment>
<evidence type="ECO:0000313" key="8">
    <source>
        <dbReference type="Proteomes" id="UP000238153"/>
    </source>
</evidence>
<accession>A0A7Z1N466</accession>
<keyword evidence="1 5" id="KW-1003">Cell membrane</keyword>
<dbReference type="GO" id="GO:0005886">
    <property type="term" value="C:plasma membrane"/>
    <property type="evidence" value="ECO:0007669"/>
    <property type="project" value="UniProtKB-SubCell"/>
</dbReference>
<evidence type="ECO:0000256" key="1">
    <source>
        <dbReference type="ARBA" id="ARBA00022475"/>
    </source>
</evidence>
<dbReference type="NCBIfam" id="NF010199">
    <property type="entry name" value="PRK13673.1-6"/>
    <property type="match status" value="1"/>
</dbReference>
<dbReference type="EMBL" id="JAVSOO010000015">
    <property type="protein sequence ID" value="MDT4286777.1"/>
    <property type="molecule type" value="Genomic_DNA"/>
</dbReference>
<proteinExistence type="inferred from homology"/>
<evidence type="ECO:0000256" key="5">
    <source>
        <dbReference type="HAMAP-Rule" id="MF_01536"/>
    </source>
</evidence>
<dbReference type="Pfam" id="PF07457">
    <property type="entry name" value="DUF1516"/>
    <property type="match status" value="1"/>
</dbReference>
<keyword evidence="3 5" id="KW-1133">Transmembrane helix</keyword>
<comment type="similarity">
    <text evidence="5">Belongs to the UPF0344 family.</text>
</comment>
<dbReference type="NCBIfam" id="NF010195">
    <property type="entry name" value="PRK13673.1-2"/>
    <property type="match status" value="1"/>
</dbReference>
<protein>
    <recommendedName>
        <fullName evidence="5">UPF0344 protein CV019_08825</fullName>
    </recommendedName>
</protein>
<dbReference type="Proteomes" id="UP001269271">
    <property type="component" value="Unassembled WGS sequence"/>
</dbReference>
<feature type="transmembrane region" description="Helical" evidence="5">
    <location>
        <begin position="71"/>
        <end position="91"/>
    </location>
</feature>
<reference evidence="7 8" key="1">
    <citation type="submission" date="2017-11" db="EMBL/GenBank/DDBJ databases">
        <authorList>
            <person name="Founou R.C."/>
            <person name="Founou L."/>
            <person name="Allam M."/>
            <person name="Ismail A."/>
            <person name="Essack S.Y."/>
        </authorList>
    </citation>
    <scope>NUCLEOTIDE SEQUENCE [LARGE SCALE GENOMIC DNA]</scope>
    <source>
        <strain evidence="7 8">G811N2B1</strain>
    </source>
</reference>
<name>A0A7Z1N466_STAHA</name>
<sequence>MLHMHIASWALTIILYVIAFLHISKSQGPTPMFKPLQMALRVFMLLTLFSGFWLLIQEFMAASHGGGGNHMLLTLKMLCGIAVVALMEVSIAKRKKHEASHGLFWATIILIIITMSLGIILPWGPISSLFGIS</sequence>
<reference evidence="6 9" key="2">
    <citation type="submission" date="2023-08" db="EMBL/GenBank/DDBJ databases">
        <title>Genomic surveillance of Staphylococcus haemolyticus neonatal outbreak in southern France.</title>
        <authorList>
            <person name="Magnan C."/>
            <person name="Morsli M."/>
            <person name="Thiery B."/>
            <person name="Salipante F."/>
            <person name="Attar J."/>
            <person name="Massimo D.M."/>
            <person name="Ory J."/>
            <person name="Pantel A."/>
            <person name="Lavigne J.-P."/>
        </authorList>
    </citation>
    <scope>NUCLEOTIDE SEQUENCE [LARGE SCALE GENOMIC DNA]</scope>
    <source>
        <strain evidence="6 9">NSH026</strain>
    </source>
</reference>
<dbReference type="GeneID" id="93781341"/>
<dbReference type="RefSeq" id="WP_011276247.1">
    <property type="nucleotide sequence ID" value="NZ_BKAY01000021.1"/>
</dbReference>
<feature type="transmembrane region" description="Helical" evidence="5">
    <location>
        <begin position="6"/>
        <end position="24"/>
    </location>
</feature>
<evidence type="ECO:0000313" key="9">
    <source>
        <dbReference type="Proteomes" id="UP001269271"/>
    </source>
</evidence>
<dbReference type="InterPro" id="IPR010899">
    <property type="entry name" value="UPF0344"/>
</dbReference>